<dbReference type="PIRSF" id="PIRSF005917">
    <property type="entry name" value="MTase_YraL"/>
    <property type="match status" value="1"/>
</dbReference>
<evidence type="ECO:0000256" key="2">
    <source>
        <dbReference type="ARBA" id="ARBA00022552"/>
    </source>
</evidence>
<evidence type="ECO:0000256" key="5">
    <source>
        <dbReference type="ARBA" id="ARBA00022691"/>
    </source>
</evidence>
<dbReference type="PATRIC" id="fig|1618986.3.peg.222"/>
<dbReference type="SUPFAM" id="SSF53790">
    <property type="entry name" value="Tetrapyrrole methylase"/>
    <property type="match status" value="1"/>
</dbReference>
<accession>A0A0G2A6U3</accession>
<dbReference type="GO" id="GO:0005737">
    <property type="term" value="C:cytoplasm"/>
    <property type="evidence" value="ECO:0007669"/>
    <property type="project" value="UniProtKB-SubCell"/>
</dbReference>
<proteinExistence type="inferred from homology"/>
<feature type="domain" description="Tetrapyrrole methylase" evidence="7">
    <location>
        <begin position="3"/>
        <end position="204"/>
    </location>
</feature>
<sequence>MPTLYVVATPIGNLEDLSNRARRVLGSVDLVLCEDTRVTVKLLSALGIRASMQALHQHSTSARHARYIELLREGKNLALVSDAGTPNISDPGGRFIADAISALGDDLKVAPIPGVSALTAALSISAFPADVFTFLGFPPHKKGRKSFFDRLERIEHTIVFYESVHRAQKALAELVRVMPSRQLLLARELTKLHETLYRGTPAEVTAVLEADTIKGEFVFVIAPKKL</sequence>
<evidence type="ECO:0000256" key="3">
    <source>
        <dbReference type="ARBA" id="ARBA00022603"/>
    </source>
</evidence>
<dbReference type="HAMAP" id="MF_01877">
    <property type="entry name" value="16SrRNA_methyltr_I"/>
    <property type="match status" value="1"/>
</dbReference>
<dbReference type="CDD" id="cd11648">
    <property type="entry name" value="RsmI"/>
    <property type="match status" value="1"/>
</dbReference>
<evidence type="ECO:0000256" key="1">
    <source>
        <dbReference type="ARBA" id="ARBA00022490"/>
    </source>
</evidence>
<comment type="caution">
    <text evidence="8">The sequence shown here is derived from an EMBL/GenBank/DDBJ whole genome shotgun (WGS) entry which is preliminary data.</text>
</comment>
<dbReference type="InterPro" id="IPR018063">
    <property type="entry name" value="SAM_MeTrfase_RsmI_CS"/>
</dbReference>
<evidence type="ECO:0000313" key="9">
    <source>
        <dbReference type="Proteomes" id="UP000033865"/>
    </source>
</evidence>
<dbReference type="Pfam" id="PF00590">
    <property type="entry name" value="TP_methylase"/>
    <property type="match status" value="1"/>
</dbReference>
<dbReference type="AlphaFoldDB" id="A0A0G2A6U3"/>
<evidence type="ECO:0000256" key="6">
    <source>
        <dbReference type="HAMAP-Rule" id="MF_01877"/>
    </source>
</evidence>
<comment type="catalytic activity">
    <reaction evidence="6">
        <text>cytidine(1402) in 16S rRNA + S-adenosyl-L-methionine = 2'-O-methylcytidine(1402) in 16S rRNA + S-adenosyl-L-homocysteine + H(+)</text>
        <dbReference type="Rhea" id="RHEA:42924"/>
        <dbReference type="Rhea" id="RHEA-COMP:10285"/>
        <dbReference type="Rhea" id="RHEA-COMP:10286"/>
        <dbReference type="ChEBI" id="CHEBI:15378"/>
        <dbReference type="ChEBI" id="CHEBI:57856"/>
        <dbReference type="ChEBI" id="CHEBI:59789"/>
        <dbReference type="ChEBI" id="CHEBI:74495"/>
        <dbReference type="ChEBI" id="CHEBI:82748"/>
        <dbReference type="EC" id="2.1.1.198"/>
    </reaction>
</comment>
<keyword evidence="1 6" id="KW-0963">Cytoplasm</keyword>
<dbReference type="PROSITE" id="PS01296">
    <property type="entry name" value="RSMI"/>
    <property type="match status" value="1"/>
</dbReference>
<comment type="function">
    <text evidence="6">Catalyzes the 2'-O-methylation of the ribose of cytidine 1402 (C1402) in 16S rRNA.</text>
</comment>
<dbReference type="EC" id="2.1.1.198" evidence="6"/>
<dbReference type="GO" id="GO:0070677">
    <property type="term" value="F:rRNA (cytosine-2'-O-)-methyltransferase activity"/>
    <property type="evidence" value="ECO:0007669"/>
    <property type="project" value="UniProtKB-UniRule"/>
</dbReference>
<protein>
    <recommendedName>
        <fullName evidence="6">Ribosomal RNA small subunit methyltransferase I</fullName>
        <ecNumber evidence="6">2.1.1.198</ecNumber>
    </recommendedName>
    <alternativeName>
        <fullName evidence="6">16S rRNA 2'-O-ribose C1402 methyltransferase</fullName>
    </alternativeName>
    <alternativeName>
        <fullName evidence="6">rRNA (cytidine-2'-O-)-methyltransferase RsmI</fullName>
    </alternativeName>
</protein>
<dbReference type="InterPro" id="IPR000878">
    <property type="entry name" value="4pyrrol_Mease"/>
</dbReference>
<name>A0A0G2A6U3_9BACT</name>
<dbReference type="InterPro" id="IPR035996">
    <property type="entry name" value="4pyrrol_Methylase_sf"/>
</dbReference>
<dbReference type="Gene3D" id="3.30.950.10">
    <property type="entry name" value="Methyltransferase, Cobalt-precorrin-4 Transmethylase, Domain 2"/>
    <property type="match status" value="1"/>
</dbReference>
<dbReference type="EMBL" id="LCRN01000018">
    <property type="protein sequence ID" value="KKW36602.1"/>
    <property type="molecule type" value="Genomic_DNA"/>
</dbReference>
<comment type="similarity">
    <text evidence="6">Belongs to the methyltransferase superfamily. RsmI family.</text>
</comment>
<keyword evidence="3 6" id="KW-0489">Methyltransferase</keyword>
<dbReference type="NCBIfam" id="TIGR00096">
    <property type="entry name" value="16S rRNA (cytidine(1402)-2'-O)-methyltransferase"/>
    <property type="match status" value="1"/>
</dbReference>
<comment type="subcellular location">
    <subcellularLocation>
        <location evidence="6">Cytoplasm</location>
    </subcellularLocation>
</comment>
<dbReference type="Gene3D" id="3.40.1010.10">
    <property type="entry name" value="Cobalt-precorrin-4 Transmethylase, Domain 1"/>
    <property type="match status" value="1"/>
</dbReference>
<organism evidence="8 9">
    <name type="scientific">Candidatus Uhrbacteria bacterium GW2011_GWC2_53_7</name>
    <dbReference type="NCBI Taxonomy" id="1618986"/>
    <lineage>
        <taxon>Bacteria</taxon>
        <taxon>Candidatus Uhriibacteriota</taxon>
    </lineage>
</organism>
<reference evidence="8 9" key="1">
    <citation type="journal article" date="2015" name="Nature">
        <title>rRNA introns, odd ribosomes, and small enigmatic genomes across a large radiation of phyla.</title>
        <authorList>
            <person name="Brown C.T."/>
            <person name="Hug L.A."/>
            <person name="Thomas B.C."/>
            <person name="Sharon I."/>
            <person name="Castelle C.J."/>
            <person name="Singh A."/>
            <person name="Wilkins M.J."/>
            <person name="Williams K.H."/>
            <person name="Banfield J.F."/>
        </authorList>
    </citation>
    <scope>NUCLEOTIDE SEQUENCE [LARGE SCALE GENOMIC DNA]</scope>
</reference>
<dbReference type="PANTHER" id="PTHR46111">
    <property type="entry name" value="RIBOSOMAL RNA SMALL SUBUNIT METHYLTRANSFERASE I"/>
    <property type="match status" value="1"/>
</dbReference>
<gene>
    <name evidence="6" type="primary">rsmI</name>
    <name evidence="8" type="ORF">UY82_C0018G0004</name>
</gene>
<dbReference type="InterPro" id="IPR014777">
    <property type="entry name" value="4pyrrole_Mease_sub1"/>
</dbReference>
<dbReference type="FunFam" id="3.30.950.10:FF:000002">
    <property type="entry name" value="Ribosomal RNA small subunit methyltransferase I"/>
    <property type="match status" value="1"/>
</dbReference>
<dbReference type="Proteomes" id="UP000033865">
    <property type="component" value="Unassembled WGS sequence"/>
</dbReference>
<evidence type="ECO:0000313" key="8">
    <source>
        <dbReference type="EMBL" id="KKW36602.1"/>
    </source>
</evidence>
<keyword evidence="5 6" id="KW-0949">S-adenosyl-L-methionine</keyword>
<evidence type="ECO:0000259" key="7">
    <source>
        <dbReference type="Pfam" id="PF00590"/>
    </source>
</evidence>
<keyword evidence="2 6" id="KW-0698">rRNA processing</keyword>
<keyword evidence="4 6" id="KW-0808">Transferase</keyword>
<evidence type="ECO:0000256" key="4">
    <source>
        <dbReference type="ARBA" id="ARBA00022679"/>
    </source>
</evidence>
<dbReference type="PANTHER" id="PTHR46111:SF1">
    <property type="entry name" value="RIBOSOMAL RNA SMALL SUBUNIT METHYLTRANSFERASE I"/>
    <property type="match status" value="1"/>
</dbReference>
<dbReference type="InterPro" id="IPR008189">
    <property type="entry name" value="rRNA_ssu_MeTfrase_I"/>
</dbReference>
<dbReference type="InterPro" id="IPR014776">
    <property type="entry name" value="4pyrrole_Mease_sub2"/>
</dbReference>